<dbReference type="PANTHER" id="PTHR12953">
    <property type="entry name" value="MEMBRANE PROTEIN CH1 RELATED"/>
    <property type="match status" value="1"/>
</dbReference>
<name>A0A2H2ZEP8_TRIPA</name>
<feature type="compositionally biased region" description="Low complexity" evidence="6">
    <location>
        <begin position="528"/>
        <end position="557"/>
    </location>
</feature>
<keyword evidence="3" id="KW-1133">Transmembrane helix</keyword>
<dbReference type="Proteomes" id="UP000219286">
    <property type="component" value="Unassembled WGS sequence"/>
</dbReference>
<keyword evidence="7" id="KW-0732">Signal</keyword>
<feature type="compositionally biased region" description="Polar residues" evidence="6">
    <location>
        <begin position="495"/>
        <end position="526"/>
    </location>
</feature>
<dbReference type="AlphaFoldDB" id="A0A2H2ZEP8"/>
<feature type="compositionally biased region" description="Basic and acidic residues" evidence="6">
    <location>
        <begin position="372"/>
        <end position="381"/>
    </location>
</feature>
<dbReference type="EMBL" id="LFMI01000601">
    <property type="protein sequence ID" value="OTA05419.1"/>
    <property type="molecule type" value="Genomic_DNA"/>
</dbReference>
<keyword evidence="2" id="KW-0812">Transmembrane</keyword>
<feature type="compositionally biased region" description="Polar residues" evidence="6">
    <location>
        <begin position="103"/>
        <end position="120"/>
    </location>
</feature>
<evidence type="ECO:0000256" key="4">
    <source>
        <dbReference type="ARBA" id="ARBA00023136"/>
    </source>
</evidence>
<reference evidence="9 10" key="1">
    <citation type="journal article" date="2015" name="Genome Announc.">
        <title>Genome sequence and annotation of Trichoderma parareesei, the ancestor of the cellulase producer Trichoderma reesei.</title>
        <authorList>
            <person name="Yang D."/>
            <person name="Pomraning K."/>
            <person name="Kopchinskiy A."/>
            <person name="Karimi Aghcheh R."/>
            <person name="Atanasova L."/>
            <person name="Chenthamara K."/>
            <person name="Baker S.E."/>
            <person name="Zhang R."/>
            <person name="Shen Q."/>
            <person name="Freitag M."/>
            <person name="Kubicek C.P."/>
            <person name="Druzhinina I.S."/>
        </authorList>
    </citation>
    <scope>NUCLEOTIDE SEQUENCE [LARGE SCALE GENOMIC DNA]</scope>
    <source>
        <strain evidence="9 10">CBS 125925</strain>
    </source>
</reference>
<evidence type="ECO:0000256" key="2">
    <source>
        <dbReference type="ARBA" id="ARBA00022692"/>
    </source>
</evidence>
<dbReference type="SUPFAM" id="SSF49785">
    <property type="entry name" value="Galactose-binding domain-like"/>
    <property type="match status" value="1"/>
</dbReference>
<sequence length="843" mass="91210">MILPSCIWHGGFLLLLLLLLLSSNLVQADVKPSAQSAPGQCDVRTINYITHSLPSLCFKSSWTDSVPTSTASPAPGIDDDDATQHVTRSAAEEEQASPSATSPTDTLAKTPPASDTSATPFMSFEDWKEMMLKETGQDPQDLHLRNSSGRQKGDRPSPDVDEALGEEGEISLTFDYGEGDGIRTGSYADSATSNTGDDADEALVSKDGKAPIHRSKDAGKTCKERFSYSSFDAGATILKAGPQAKNAKAILVENKDSYMLLECAAQNKYVIVELSDDILIDTIVIANFEFFSSMIRHFRVSVSDRYPVKMDKWREVGIFEAANSRDIQAFLVENPQIWAKYIRIEFLTHYGNEYYCPVSLLRVHGSRMLDSWKDSETGREDEAVEEEEEHQKQEEEVAPIPTTAVTPPLPVVETNTSQTRGDDEVTLAHAPTSLPSSDEGPLYHLTATCAASPASVADGSLAGSGSSPTGEAVKRQSKDGGALDADAAASEHLRTNATQARDASTAPPSKQTNSTRSATDTVQASPDSADATGTSSGTTSGTGKSRSGGTASASAATPTVQASFFNSITKRLQQVEANLTLSLKYVEDQSRLMQEALQKTEQKQVSKLTRFLGDLNHTVLAEMRNVRDQYEQIWQSTVLALESQREQSERDIVALSTRLNLLADEVVFQKRMAIVQAILLLSCLFLVIFSRGVPIPYLAALQEQGAGFSYASPSPYSDHGSHGLYKPDPGLRADEQLVPSNVPRANGSSFEAAPNVPSRRVPHSSPGTADSHLPVRETASTDPPRWHFSLTTSNPYSDGKLSDTHYLEQDPRFHSLHQPTATLGSARKPLPSLPEHSAATQDS</sequence>
<dbReference type="GO" id="GO:0034975">
    <property type="term" value="P:protein folding in endoplasmic reticulum"/>
    <property type="evidence" value="ECO:0007669"/>
    <property type="project" value="TreeGrafter"/>
</dbReference>
<keyword evidence="5" id="KW-0175">Coiled coil</keyword>
<feature type="region of interest" description="Disordered" evidence="6">
    <location>
        <begin position="372"/>
        <end position="440"/>
    </location>
</feature>
<feature type="compositionally biased region" description="Low complexity" evidence="6">
    <location>
        <begin position="398"/>
        <end position="414"/>
    </location>
</feature>
<dbReference type="GO" id="GO:0005737">
    <property type="term" value="C:cytoplasm"/>
    <property type="evidence" value="ECO:0007669"/>
    <property type="project" value="TreeGrafter"/>
</dbReference>
<feature type="signal peptide" evidence="7">
    <location>
        <begin position="1"/>
        <end position="28"/>
    </location>
</feature>
<feature type="compositionally biased region" description="Polar residues" evidence="6">
    <location>
        <begin position="187"/>
        <end position="196"/>
    </location>
</feature>
<evidence type="ECO:0000256" key="3">
    <source>
        <dbReference type="ARBA" id="ARBA00022989"/>
    </source>
</evidence>
<keyword evidence="4" id="KW-0472">Membrane</keyword>
<feature type="compositionally biased region" description="Basic and acidic residues" evidence="6">
    <location>
        <begin position="800"/>
        <end position="813"/>
    </location>
</feature>
<accession>A0A2H2ZEP8</accession>
<feature type="coiled-coil region" evidence="5">
    <location>
        <begin position="638"/>
        <end position="665"/>
    </location>
</feature>
<dbReference type="PROSITE" id="PS51469">
    <property type="entry name" value="SUN"/>
    <property type="match status" value="1"/>
</dbReference>
<evidence type="ECO:0000256" key="5">
    <source>
        <dbReference type="SAM" id="Coils"/>
    </source>
</evidence>
<organism evidence="9 10">
    <name type="scientific">Trichoderma parareesei</name>
    <name type="common">Filamentous fungus</name>
    <dbReference type="NCBI Taxonomy" id="858221"/>
    <lineage>
        <taxon>Eukaryota</taxon>
        <taxon>Fungi</taxon>
        <taxon>Dikarya</taxon>
        <taxon>Ascomycota</taxon>
        <taxon>Pezizomycotina</taxon>
        <taxon>Sordariomycetes</taxon>
        <taxon>Hypocreomycetidae</taxon>
        <taxon>Hypocreales</taxon>
        <taxon>Hypocreaceae</taxon>
        <taxon>Trichoderma</taxon>
    </lineage>
</organism>
<evidence type="ECO:0000256" key="1">
    <source>
        <dbReference type="ARBA" id="ARBA00004308"/>
    </source>
</evidence>
<dbReference type="InterPro" id="IPR008979">
    <property type="entry name" value="Galactose-bd-like_sf"/>
</dbReference>
<feature type="compositionally biased region" description="Acidic residues" evidence="6">
    <location>
        <begin position="159"/>
        <end position="169"/>
    </location>
</feature>
<keyword evidence="10" id="KW-1185">Reference proteome</keyword>
<evidence type="ECO:0000259" key="8">
    <source>
        <dbReference type="PROSITE" id="PS51469"/>
    </source>
</evidence>
<evidence type="ECO:0000313" key="10">
    <source>
        <dbReference type="Proteomes" id="UP000219286"/>
    </source>
</evidence>
<feature type="region of interest" description="Disordered" evidence="6">
    <location>
        <begin position="740"/>
        <end position="843"/>
    </location>
</feature>
<comment type="caution">
    <text evidence="9">The sequence shown here is derived from an EMBL/GenBank/DDBJ whole genome shotgun (WGS) entry which is preliminary data.</text>
</comment>
<comment type="subcellular location">
    <subcellularLocation>
        <location evidence="1">Endomembrane system</location>
    </subcellularLocation>
</comment>
<dbReference type="OrthoDB" id="266334at2759"/>
<feature type="region of interest" description="Disordered" evidence="6">
    <location>
        <begin position="136"/>
        <end position="206"/>
    </location>
</feature>
<dbReference type="PANTHER" id="PTHR12953:SF0">
    <property type="entry name" value="SUN DOMAIN-CONTAINING OSSIFICATION FACTOR"/>
    <property type="match status" value="1"/>
</dbReference>
<feature type="region of interest" description="Disordered" evidence="6">
    <location>
        <begin position="68"/>
        <end position="120"/>
    </location>
</feature>
<feature type="compositionally biased region" description="Low complexity" evidence="6">
    <location>
        <begin position="479"/>
        <end position="488"/>
    </location>
</feature>
<dbReference type="GO" id="GO:0012505">
    <property type="term" value="C:endomembrane system"/>
    <property type="evidence" value="ECO:0007669"/>
    <property type="project" value="UniProtKB-SubCell"/>
</dbReference>
<feature type="region of interest" description="Disordered" evidence="6">
    <location>
        <begin position="455"/>
        <end position="557"/>
    </location>
</feature>
<dbReference type="GO" id="GO:0016020">
    <property type="term" value="C:membrane"/>
    <property type="evidence" value="ECO:0007669"/>
    <property type="project" value="InterPro"/>
</dbReference>
<feature type="chain" id="PRO_5013803211" description="SUN domain-containing protein" evidence="7">
    <location>
        <begin position="29"/>
        <end position="843"/>
    </location>
</feature>
<dbReference type="InterPro" id="IPR012919">
    <property type="entry name" value="SUN_dom"/>
</dbReference>
<dbReference type="FunFam" id="2.60.120.260:FF:000082">
    <property type="entry name" value="Sad1/UNC domain protein"/>
    <property type="match status" value="1"/>
</dbReference>
<evidence type="ECO:0000256" key="7">
    <source>
        <dbReference type="SAM" id="SignalP"/>
    </source>
</evidence>
<protein>
    <recommendedName>
        <fullName evidence="8">SUN domain-containing protein</fullName>
    </recommendedName>
</protein>
<evidence type="ECO:0000256" key="6">
    <source>
        <dbReference type="SAM" id="MobiDB-lite"/>
    </source>
</evidence>
<dbReference type="Gene3D" id="2.60.120.260">
    <property type="entry name" value="Galactose-binding domain-like"/>
    <property type="match status" value="1"/>
</dbReference>
<evidence type="ECO:0000313" key="9">
    <source>
        <dbReference type="EMBL" id="OTA05419.1"/>
    </source>
</evidence>
<dbReference type="Pfam" id="PF07738">
    <property type="entry name" value="Sad1_UNC"/>
    <property type="match status" value="1"/>
</dbReference>
<feature type="domain" description="SUN" evidence="8">
    <location>
        <begin position="196"/>
        <end position="368"/>
    </location>
</feature>
<dbReference type="InterPro" id="IPR045120">
    <property type="entry name" value="Suco/Slp1-like"/>
</dbReference>
<proteinExistence type="predicted"/>
<gene>
    <name evidence="9" type="ORF">A9Z42_0060900</name>
</gene>